<evidence type="ECO:0000256" key="1">
    <source>
        <dbReference type="ARBA" id="ARBA00004245"/>
    </source>
</evidence>
<keyword evidence="3" id="KW-0963">Cytoplasm</keyword>
<comment type="similarity">
    <text evidence="2">Belongs to the MAPRE family.</text>
</comment>
<dbReference type="Pfam" id="PF00307">
    <property type="entry name" value="CH"/>
    <property type="match status" value="1"/>
</dbReference>
<feature type="coiled-coil region" evidence="10">
    <location>
        <begin position="194"/>
        <end position="235"/>
    </location>
</feature>
<evidence type="ECO:0000256" key="7">
    <source>
        <dbReference type="ARBA" id="ARBA00023212"/>
    </source>
</evidence>
<reference evidence="13" key="1">
    <citation type="submission" date="2016-10" db="EMBL/GenBank/DDBJ databases">
        <authorList>
            <person name="Benchimol M."/>
            <person name="Almeida L.G."/>
            <person name="Vasconcelos A.T."/>
            <person name="Perreira-Neves A."/>
            <person name="Rosa I.A."/>
            <person name="Tasca T."/>
            <person name="Bogo M.R."/>
            <person name="de Souza W."/>
        </authorList>
    </citation>
    <scope>NUCLEOTIDE SEQUENCE [LARGE SCALE GENOMIC DNA]</scope>
    <source>
        <strain evidence="13">K</strain>
    </source>
</reference>
<dbReference type="VEuPathDB" id="TrichDB:TRFO_24034"/>
<dbReference type="GO" id="GO:0051301">
    <property type="term" value="P:cell division"/>
    <property type="evidence" value="ECO:0007669"/>
    <property type="project" value="UniProtKB-KW"/>
</dbReference>
<dbReference type="SUPFAM" id="SSF140612">
    <property type="entry name" value="EB1 dimerisation domain-like"/>
    <property type="match status" value="1"/>
</dbReference>
<evidence type="ECO:0000256" key="2">
    <source>
        <dbReference type="ARBA" id="ARBA00010729"/>
    </source>
</evidence>
<gene>
    <name evidence="13" type="primary">EB1B</name>
    <name evidence="13" type="ORF">TRFO_24034</name>
</gene>
<keyword evidence="5 9" id="KW-0493">Microtubule</keyword>
<keyword evidence="8" id="KW-0131">Cell cycle</keyword>
<evidence type="ECO:0000256" key="8">
    <source>
        <dbReference type="ARBA" id="ARBA00023306"/>
    </source>
</evidence>
<proteinExistence type="inferred from homology"/>
<keyword evidence="6" id="KW-0498">Mitosis</keyword>
<evidence type="ECO:0000259" key="12">
    <source>
        <dbReference type="PROSITE" id="PS51230"/>
    </source>
</evidence>
<protein>
    <submittedName>
        <fullName evidence="13">Microtubule-associated protein RP/EB family member 1B</fullName>
    </submittedName>
</protein>
<dbReference type="Gene3D" id="1.20.5.1430">
    <property type="match status" value="1"/>
</dbReference>
<dbReference type="PROSITE" id="PS50021">
    <property type="entry name" value="CH"/>
    <property type="match status" value="1"/>
</dbReference>
<dbReference type="GeneID" id="94838222"/>
<dbReference type="Gene3D" id="1.10.418.10">
    <property type="entry name" value="Calponin-like domain"/>
    <property type="match status" value="1"/>
</dbReference>
<evidence type="ECO:0000313" key="14">
    <source>
        <dbReference type="Proteomes" id="UP000179807"/>
    </source>
</evidence>
<evidence type="ECO:0000256" key="4">
    <source>
        <dbReference type="ARBA" id="ARBA00022618"/>
    </source>
</evidence>
<feature type="domain" description="EB1 C-terminal" evidence="12">
    <location>
        <begin position="207"/>
        <end position="275"/>
    </location>
</feature>
<evidence type="ECO:0000256" key="6">
    <source>
        <dbReference type="ARBA" id="ARBA00022776"/>
    </source>
</evidence>
<dbReference type="PROSITE" id="PS51230">
    <property type="entry name" value="EB1_C"/>
    <property type="match status" value="1"/>
</dbReference>
<dbReference type="InterPro" id="IPR036872">
    <property type="entry name" value="CH_dom_sf"/>
</dbReference>
<dbReference type="GO" id="GO:0005874">
    <property type="term" value="C:microtubule"/>
    <property type="evidence" value="ECO:0007669"/>
    <property type="project" value="UniProtKB-KW"/>
</dbReference>
<evidence type="ECO:0000256" key="5">
    <source>
        <dbReference type="ARBA" id="ARBA00022701"/>
    </source>
</evidence>
<organism evidence="13 14">
    <name type="scientific">Tritrichomonas foetus</name>
    <dbReference type="NCBI Taxonomy" id="1144522"/>
    <lineage>
        <taxon>Eukaryota</taxon>
        <taxon>Metamonada</taxon>
        <taxon>Parabasalia</taxon>
        <taxon>Tritrichomonadida</taxon>
        <taxon>Tritrichomonadidae</taxon>
        <taxon>Tritrichomonas</taxon>
    </lineage>
</organism>
<comment type="caution">
    <text evidence="13">The sequence shown here is derived from an EMBL/GenBank/DDBJ whole genome shotgun (WGS) entry which is preliminary data.</text>
</comment>
<dbReference type="AlphaFoldDB" id="A0A1J4KE05"/>
<dbReference type="GO" id="GO:0008017">
    <property type="term" value="F:microtubule binding"/>
    <property type="evidence" value="ECO:0007669"/>
    <property type="project" value="InterPro"/>
</dbReference>
<keyword evidence="4" id="KW-0132">Cell division</keyword>
<keyword evidence="7" id="KW-0206">Cytoskeleton</keyword>
<dbReference type="InterPro" id="IPR001715">
    <property type="entry name" value="CH_dom"/>
</dbReference>
<comment type="subcellular location">
    <subcellularLocation>
        <location evidence="1">Cytoplasm</location>
        <location evidence="1">Cytoskeleton</location>
    </subcellularLocation>
</comment>
<evidence type="ECO:0000313" key="13">
    <source>
        <dbReference type="EMBL" id="OHT07693.1"/>
    </source>
</evidence>
<dbReference type="Pfam" id="PF03271">
    <property type="entry name" value="EB1"/>
    <property type="match status" value="1"/>
</dbReference>
<name>A0A1J4KE05_9EUKA</name>
<evidence type="ECO:0000259" key="11">
    <source>
        <dbReference type="PROSITE" id="PS50021"/>
    </source>
</evidence>
<keyword evidence="10" id="KW-0175">Coiled coil</keyword>
<accession>A0A1J4KE05</accession>
<dbReference type="OrthoDB" id="2119228at2759"/>
<evidence type="ECO:0000256" key="3">
    <source>
        <dbReference type="ARBA" id="ARBA00022490"/>
    </source>
</evidence>
<evidence type="ECO:0000256" key="10">
    <source>
        <dbReference type="SAM" id="Coils"/>
    </source>
</evidence>
<dbReference type="InterPro" id="IPR027328">
    <property type="entry name" value="MAPRE"/>
</dbReference>
<dbReference type="Proteomes" id="UP000179807">
    <property type="component" value="Unassembled WGS sequence"/>
</dbReference>
<dbReference type="InterPro" id="IPR004953">
    <property type="entry name" value="EB1_C"/>
</dbReference>
<dbReference type="FunFam" id="1.10.418.10:FF:000028">
    <property type="entry name" value="RP/EB family microtubule-associated protein"/>
    <property type="match status" value="1"/>
</dbReference>
<dbReference type="EMBL" id="MLAK01000689">
    <property type="protein sequence ID" value="OHT07693.1"/>
    <property type="molecule type" value="Genomic_DNA"/>
</dbReference>
<dbReference type="InterPro" id="IPR036133">
    <property type="entry name" value="EB1_C_sf"/>
</dbReference>
<sequence>MASRRRNAKMSASDQFIGRTELLDWINDTLKLNYTKVEDCANGAAFCQIVDMVHPSTVPLGRLNFNAILPHESMENLKILQEVFTKNGMTAIVDVGSLSKGRYVAALNVLQFLYQYVKSHPIPKGYDPVARRRQYHLQEPGKPKNKTPSLRAVPVLDKSLKKSSFKKLNASIESNASNASSISAASNASLINQLEKLEGNSAQDKAVIEELRNKIMNLQKINRKLKEDYDMMTQERDFYYEKLRKVEEFCQDNEEDVAYVKIFDILYETDKARGFVPPDEAEMNMLEYGADEDDELKEMPDDFEAEAELPEILKPKE</sequence>
<feature type="domain" description="Calponin-homology (CH)" evidence="11">
    <location>
        <begin position="16"/>
        <end position="121"/>
    </location>
</feature>
<dbReference type="SUPFAM" id="SSF47576">
    <property type="entry name" value="Calponin-homology domain, CH-domain"/>
    <property type="match status" value="1"/>
</dbReference>
<dbReference type="PANTHER" id="PTHR10623">
    <property type="entry name" value="MICROTUBULE-ASSOCIATED PROTEIN RP/EB FAMILY MEMBER"/>
    <property type="match status" value="1"/>
</dbReference>
<keyword evidence="14" id="KW-1185">Reference proteome</keyword>
<dbReference type="RefSeq" id="XP_068360829.1">
    <property type="nucleotide sequence ID" value="XM_068503518.1"/>
</dbReference>
<evidence type="ECO:0000256" key="9">
    <source>
        <dbReference type="PROSITE-ProRule" id="PRU00576"/>
    </source>
</evidence>